<feature type="transmembrane region" description="Helical" evidence="1">
    <location>
        <begin position="268"/>
        <end position="294"/>
    </location>
</feature>
<sequence length="326" mass="36861">MSNDLSINFDIAILIPCYNEAITISEVVRGFKESLPSAQVYVYDNNSSDSTALRAMLSGAKVVRESHQGKGNVVRRMFSDIDADIYLIADGDGTYSTADAPQLVNNLITERADMVVGVRRYKKNYIDRKGHLLGNLFFNKLYRIMFRDEFTDIFSGYRAFSRRFVKSFPAISSGFEIETEMSVYSSLLKIPVVEIELDYGSRPEGSSSKLSTFTDGIKILSMFILLLKETRPFMFFGLISIVLMLISLCLMNDVLIDYNYKGFVSHNLTFWVSLIAAVSAYTTLMMGLVLHSIARLRLEQLRMQYMTFSAINVSQKIRKGLLVNVA</sequence>
<dbReference type="InterPro" id="IPR050256">
    <property type="entry name" value="Glycosyltransferase_2"/>
</dbReference>
<feature type="domain" description="Glycosyltransferase 2-like" evidence="2">
    <location>
        <begin position="13"/>
        <end position="166"/>
    </location>
</feature>
<name>L0ERC8_LIBCB</name>
<dbReference type="Pfam" id="PF00535">
    <property type="entry name" value="Glycos_transf_2"/>
    <property type="match status" value="1"/>
</dbReference>
<reference evidence="3 4" key="1">
    <citation type="journal article" date="2012" name="Stand. Genomic Sci.">
        <title>Complete genome sequence of Liberibacter crescens BT-1.</title>
        <authorList>
            <person name="Leonard M.T."/>
            <person name="Fagen J.R."/>
            <person name="Davis-Richardson A.G."/>
            <person name="Davis M.J."/>
            <person name="Triplett E.W."/>
        </authorList>
    </citation>
    <scope>NUCLEOTIDE SEQUENCE [LARGE SCALE GENOMIC DNA]</scope>
    <source>
        <strain evidence="3 4">BT-1</strain>
    </source>
</reference>
<keyword evidence="3" id="KW-0808">Transferase</keyword>
<dbReference type="Gene3D" id="3.90.550.10">
    <property type="entry name" value="Spore Coat Polysaccharide Biosynthesis Protein SpsA, Chain A"/>
    <property type="match status" value="1"/>
</dbReference>
<dbReference type="eggNOG" id="COG0463">
    <property type="taxonomic scope" value="Bacteria"/>
</dbReference>
<keyword evidence="1" id="KW-0472">Membrane</keyword>
<dbReference type="Proteomes" id="UP000010799">
    <property type="component" value="Chromosome"/>
</dbReference>
<dbReference type="STRING" id="1215343.B488_00260"/>
<dbReference type="PATRIC" id="fig|1215343.11.peg.29"/>
<gene>
    <name evidence="3" type="ordered locus">B488_00260</name>
</gene>
<feature type="transmembrane region" description="Helical" evidence="1">
    <location>
        <begin position="233"/>
        <end position="256"/>
    </location>
</feature>
<dbReference type="SUPFAM" id="SSF53448">
    <property type="entry name" value="Nucleotide-diphospho-sugar transferases"/>
    <property type="match status" value="1"/>
</dbReference>
<dbReference type="CDD" id="cd04179">
    <property type="entry name" value="DPM_DPG-synthase_like"/>
    <property type="match status" value="1"/>
</dbReference>
<proteinExistence type="predicted"/>
<evidence type="ECO:0000256" key="1">
    <source>
        <dbReference type="SAM" id="Phobius"/>
    </source>
</evidence>
<keyword evidence="1" id="KW-1133">Transmembrane helix</keyword>
<dbReference type="AlphaFoldDB" id="L0ERC8"/>
<dbReference type="InterPro" id="IPR029044">
    <property type="entry name" value="Nucleotide-diphossugar_trans"/>
</dbReference>
<dbReference type="PANTHER" id="PTHR48090">
    <property type="entry name" value="UNDECAPRENYL-PHOSPHATE 4-DEOXY-4-FORMAMIDO-L-ARABINOSE TRANSFERASE-RELATED"/>
    <property type="match status" value="1"/>
</dbReference>
<keyword evidence="1" id="KW-0812">Transmembrane</keyword>
<dbReference type="HOGENOM" id="CLU_033536_7_3_5"/>
<dbReference type="PANTHER" id="PTHR48090:SF7">
    <property type="entry name" value="RFBJ PROTEIN"/>
    <property type="match status" value="1"/>
</dbReference>
<dbReference type="InterPro" id="IPR001173">
    <property type="entry name" value="Glyco_trans_2-like"/>
</dbReference>
<evidence type="ECO:0000313" key="3">
    <source>
        <dbReference type="EMBL" id="AGA64019.1"/>
    </source>
</evidence>
<dbReference type="RefSeq" id="WP_015272446.1">
    <property type="nucleotide sequence ID" value="NC_019907.1"/>
</dbReference>
<organism evidence="3 4">
    <name type="scientific">Liberibacter crescens (strain BT-1)</name>
    <dbReference type="NCBI Taxonomy" id="1215343"/>
    <lineage>
        <taxon>Bacteria</taxon>
        <taxon>Pseudomonadati</taxon>
        <taxon>Pseudomonadota</taxon>
        <taxon>Alphaproteobacteria</taxon>
        <taxon>Hyphomicrobiales</taxon>
        <taxon>Rhizobiaceae</taxon>
        <taxon>Liberibacter</taxon>
    </lineage>
</organism>
<accession>L0ERC8</accession>
<evidence type="ECO:0000313" key="4">
    <source>
        <dbReference type="Proteomes" id="UP000010799"/>
    </source>
</evidence>
<dbReference type="KEGG" id="lcc:B488_00260"/>
<dbReference type="EMBL" id="CP003789">
    <property type="protein sequence ID" value="AGA64019.1"/>
    <property type="molecule type" value="Genomic_DNA"/>
</dbReference>
<evidence type="ECO:0000259" key="2">
    <source>
        <dbReference type="Pfam" id="PF00535"/>
    </source>
</evidence>
<dbReference type="GO" id="GO:0016740">
    <property type="term" value="F:transferase activity"/>
    <property type="evidence" value="ECO:0007669"/>
    <property type="project" value="UniProtKB-KW"/>
</dbReference>
<protein>
    <submittedName>
        <fullName evidence="3">Glycosyltransferase</fullName>
    </submittedName>
</protein>
<keyword evidence="4" id="KW-1185">Reference proteome</keyword>